<evidence type="ECO:0000256" key="1">
    <source>
        <dbReference type="ARBA" id="ARBA00007114"/>
    </source>
</evidence>
<comment type="similarity">
    <text evidence="1">Belongs to the bystin family.</text>
</comment>
<dbReference type="OrthoDB" id="2192561at2759"/>
<evidence type="ECO:0000256" key="2">
    <source>
        <dbReference type="SAM" id="MobiDB-lite"/>
    </source>
</evidence>
<dbReference type="AlphaFoldDB" id="A0A0D2WH69"/>
<dbReference type="GO" id="GO:0005730">
    <property type="term" value="C:nucleolus"/>
    <property type="evidence" value="ECO:0007669"/>
    <property type="project" value="TreeGrafter"/>
</dbReference>
<dbReference type="PANTHER" id="PTHR12821">
    <property type="entry name" value="BYSTIN"/>
    <property type="match status" value="1"/>
</dbReference>
<dbReference type="PANTHER" id="PTHR12821:SF0">
    <property type="entry name" value="BYSTIN"/>
    <property type="match status" value="1"/>
</dbReference>
<reference evidence="5" key="1">
    <citation type="submission" date="2011-02" db="EMBL/GenBank/DDBJ databases">
        <title>The Genome Sequence of Capsaspora owczarzaki ATCC 30864.</title>
        <authorList>
            <person name="Russ C."/>
            <person name="Cuomo C."/>
            <person name="Burger G."/>
            <person name="Gray M.W."/>
            <person name="Holland P.W.H."/>
            <person name="King N."/>
            <person name="Lang F.B.F."/>
            <person name="Roger A.J."/>
            <person name="Ruiz-Trillo I."/>
            <person name="Young S.K."/>
            <person name="Zeng Q."/>
            <person name="Gargeya S."/>
            <person name="Alvarado L."/>
            <person name="Berlin A."/>
            <person name="Chapman S.B."/>
            <person name="Chen Z."/>
            <person name="Freedman E."/>
            <person name="Gellesch M."/>
            <person name="Goldberg J."/>
            <person name="Griggs A."/>
            <person name="Gujja S."/>
            <person name="Heilman E."/>
            <person name="Heiman D."/>
            <person name="Howarth C."/>
            <person name="Mehta T."/>
            <person name="Neiman D."/>
            <person name="Pearson M."/>
            <person name="Roberts A."/>
            <person name="Saif S."/>
            <person name="Shea T."/>
            <person name="Shenoy N."/>
            <person name="Sisk P."/>
            <person name="Stolte C."/>
            <person name="Sykes S."/>
            <person name="White J."/>
            <person name="Yandava C."/>
            <person name="Haas B."/>
            <person name="Nusbaum C."/>
            <person name="Birren B."/>
        </authorList>
    </citation>
    <scope>NUCLEOTIDE SEQUENCE</scope>
    <source>
        <strain evidence="5">ATCC 30864</strain>
    </source>
</reference>
<accession>A0A0D2WH69</accession>
<dbReference type="EMBL" id="KE346360">
    <property type="protein sequence ID" value="KJE88905.1"/>
    <property type="molecule type" value="Genomic_DNA"/>
</dbReference>
<evidence type="ECO:0000313" key="5">
    <source>
        <dbReference type="Proteomes" id="UP000008743"/>
    </source>
</evidence>
<keyword evidence="3" id="KW-0732">Signal</keyword>
<dbReference type="FunCoup" id="A0A0D2WH69">
    <property type="interactions" value="234"/>
</dbReference>
<evidence type="ECO:0000256" key="3">
    <source>
        <dbReference type="SAM" id="SignalP"/>
    </source>
</evidence>
<gene>
    <name evidence="4" type="ORF">CAOG_000481</name>
</gene>
<dbReference type="Pfam" id="PF05291">
    <property type="entry name" value="Bystin"/>
    <property type="match status" value="1"/>
</dbReference>
<feature type="chain" id="PRO_5012316931" evidence="3">
    <location>
        <begin position="16"/>
        <end position="432"/>
    </location>
</feature>
<evidence type="ECO:0000313" key="4">
    <source>
        <dbReference type="EMBL" id="KJE88905.1"/>
    </source>
</evidence>
<feature type="region of interest" description="Disordered" evidence="2">
    <location>
        <begin position="63"/>
        <end position="94"/>
    </location>
</feature>
<organism evidence="4 5">
    <name type="scientific">Capsaspora owczarzaki (strain ATCC 30864)</name>
    <dbReference type="NCBI Taxonomy" id="595528"/>
    <lineage>
        <taxon>Eukaryota</taxon>
        <taxon>Filasterea</taxon>
        <taxon>Capsaspora</taxon>
    </lineage>
</organism>
<dbReference type="GO" id="GO:0006364">
    <property type="term" value="P:rRNA processing"/>
    <property type="evidence" value="ECO:0007669"/>
    <property type="project" value="TreeGrafter"/>
</dbReference>
<dbReference type="STRING" id="595528.A0A0D2WH69"/>
<sequence>MWLNWLSFAWNVVNSLKCRGLLRSQFVEEKMSKKILSQAHRQLAELEHEELGVNDPLTAKRRLPKQPEAAAASAKGKAAAQADDDSDAEDDTADPELYQDEASEEMFEQTVEVDEADEQAMEAFMSRDAPARRTLGDIIREKMKEKETEIASRMSDVSHLPEQSEVNPKVVQVYTAVGQLLARYRSGKVPKAFKIIPSLNNWEEILFMTNPDGWSAAAVFVATRIFASNLNAKMAQRFFNLVLLPRVRDDIAEFKRLNFHLYMALKKSLFKPAAFFKGILLPLCQAGNCTLREAIIISSVMTKVSIPPLHSAAAMLRIADMPYSGANSIFLRVLLDKKYALPYQVVDSCVFHFIRFQNDPRDLPVLWHQALLTFVQRYKSDLVVEQKEALMNLLKAKPHPLITPEIRREIMHSTSRDVEVSPMDAMMPIDMN</sequence>
<name>A0A0D2WH69_CAPO3</name>
<protein>
    <submittedName>
        <fullName evidence="4">Bystin</fullName>
    </submittedName>
</protein>
<dbReference type="InterPro" id="IPR007955">
    <property type="entry name" value="Bystin"/>
</dbReference>
<dbReference type="Proteomes" id="UP000008743">
    <property type="component" value="Unassembled WGS sequence"/>
</dbReference>
<dbReference type="GO" id="GO:0005737">
    <property type="term" value="C:cytoplasm"/>
    <property type="evidence" value="ECO:0007669"/>
    <property type="project" value="TreeGrafter"/>
</dbReference>
<dbReference type="InParanoid" id="A0A0D2WH69"/>
<dbReference type="GO" id="GO:0030688">
    <property type="term" value="C:preribosome, small subunit precursor"/>
    <property type="evidence" value="ECO:0007669"/>
    <property type="project" value="TreeGrafter"/>
</dbReference>
<proteinExistence type="inferred from homology"/>
<dbReference type="GO" id="GO:0030515">
    <property type="term" value="F:snoRNA binding"/>
    <property type="evidence" value="ECO:0007669"/>
    <property type="project" value="TreeGrafter"/>
</dbReference>
<feature type="signal peptide" evidence="3">
    <location>
        <begin position="1"/>
        <end position="15"/>
    </location>
</feature>
<feature type="compositionally biased region" description="Low complexity" evidence="2">
    <location>
        <begin position="68"/>
        <end position="81"/>
    </location>
</feature>
<dbReference type="eggNOG" id="KOG3871">
    <property type="taxonomic scope" value="Eukaryota"/>
</dbReference>
<dbReference type="PhylomeDB" id="A0A0D2WH69"/>
<feature type="compositionally biased region" description="Acidic residues" evidence="2">
    <location>
        <begin position="82"/>
        <end position="94"/>
    </location>
</feature>
<keyword evidence="5" id="KW-1185">Reference proteome</keyword>